<evidence type="ECO:0000256" key="8">
    <source>
        <dbReference type="ARBA" id="ARBA00022951"/>
    </source>
</evidence>
<evidence type="ECO:0000256" key="14">
    <source>
        <dbReference type="SAM" id="Phobius"/>
    </source>
</evidence>
<accession>A0A8C9RRC7</accession>
<keyword evidence="16" id="KW-1185">Reference proteome</keyword>
<dbReference type="NCBIfam" id="TIGR01294">
    <property type="entry name" value="P_lamban"/>
    <property type="match status" value="1"/>
</dbReference>
<reference evidence="15" key="3">
    <citation type="submission" date="2025-09" db="UniProtKB">
        <authorList>
            <consortium name="Ensembl"/>
        </authorList>
    </citation>
    <scope>IDENTIFICATION</scope>
</reference>
<proteinExistence type="inferred from homology"/>
<name>A0A8C9RRC7_SCLFO</name>
<dbReference type="PANTHER" id="PTHR21194:SF1">
    <property type="entry name" value="CARDIAC PHOSPHOLAMBAN"/>
    <property type="match status" value="1"/>
</dbReference>
<protein>
    <recommendedName>
        <fullName evidence="13">Phospholamban</fullName>
    </recommendedName>
</protein>
<evidence type="ECO:0000256" key="1">
    <source>
        <dbReference type="ARBA" id="ARBA00004281"/>
    </source>
</evidence>
<keyword evidence="7" id="KW-0256">Endoplasmic reticulum</keyword>
<dbReference type="Proteomes" id="UP000694397">
    <property type="component" value="Chromosome 15"/>
</dbReference>
<dbReference type="GO" id="GO:0042030">
    <property type="term" value="F:ATPase inhibitor activity"/>
    <property type="evidence" value="ECO:0007669"/>
    <property type="project" value="InterPro"/>
</dbReference>
<evidence type="ECO:0000256" key="10">
    <source>
        <dbReference type="ARBA" id="ARBA00022990"/>
    </source>
</evidence>
<reference evidence="15" key="2">
    <citation type="submission" date="2025-08" db="UniProtKB">
        <authorList>
            <consortium name="Ensembl"/>
        </authorList>
    </citation>
    <scope>IDENTIFICATION</scope>
</reference>
<keyword evidence="9 14" id="KW-1133">Transmembrane helix</keyword>
<dbReference type="InterPro" id="IPR005984">
    <property type="entry name" value="PLB"/>
</dbReference>
<evidence type="ECO:0000256" key="12">
    <source>
        <dbReference type="ARBA" id="ARBA00023136"/>
    </source>
</evidence>
<dbReference type="GO" id="GO:1902081">
    <property type="term" value="P:negative regulation of calcium ion import into sarcoplasmic reticulum"/>
    <property type="evidence" value="ECO:0007669"/>
    <property type="project" value="TreeGrafter"/>
</dbReference>
<dbReference type="RefSeq" id="XP_018608102.1">
    <property type="nucleotide sequence ID" value="XM_018752586.2"/>
</dbReference>
<comment type="similarity">
    <text evidence="4">Belongs to the phospholamban family.</text>
</comment>
<keyword evidence="12 14" id="KW-0472">Membrane</keyword>
<feature type="transmembrane region" description="Helical" evidence="14">
    <location>
        <begin position="31"/>
        <end position="51"/>
    </location>
</feature>
<dbReference type="GO" id="GO:0031966">
    <property type="term" value="C:mitochondrial membrane"/>
    <property type="evidence" value="ECO:0007669"/>
    <property type="project" value="UniProtKB-SubCell"/>
</dbReference>
<evidence type="ECO:0000256" key="7">
    <source>
        <dbReference type="ARBA" id="ARBA00022824"/>
    </source>
</evidence>
<evidence type="ECO:0000313" key="15">
    <source>
        <dbReference type="Ensembl" id="ENSSFOP00015021051.1"/>
    </source>
</evidence>
<dbReference type="CDD" id="cd20250">
    <property type="entry name" value="Phospholamban"/>
    <property type="match status" value="1"/>
</dbReference>
<keyword evidence="10" id="KW-0007">Acetylation</keyword>
<evidence type="ECO:0000256" key="2">
    <source>
        <dbReference type="ARBA" id="ARBA00004304"/>
    </source>
</evidence>
<evidence type="ECO:0000256" key="11">
    <source>
        <dbReference type="ARBA" id="ARBA00023128"/>
    </source>
</evidence>
<keyword evidence="11" id="KW-0496">Mitochondrion</keyword>
<keyword evidence="8" id="KW-0703">Sarcoplasmic reticulum</keyword>
<evidence type="ECO:0000256" key="5">
    <source>
        <dbReference type="ARBA" id="ARBA00022553"/>
    </source>
</evidence>
<dbReference type="GeneID" id="108934607"/>
<dbReference type="KEGG" id="sfm:108934607"/>
<dbReference type="Ensembl" id="ENSSFOT00015021286.2">
    <property type="protein sequence ID" value="ENSSFOP00015021051.1"/>
    <property type="gene ID" value="ENSSFOG00015013547.2"/>
</dbReference>
<organism evidence="15 16">
    <name type="scientific">Scleropages formosus</name>
    <name type="common">Asian bonytongue</name>
    <name type="synonym">Osteoglossum formosum</name>
    <dbReference type="NCBI Taxonomy" id="113540"/>
    <lineage>
        <taxon>Eukaryota</taxon>
        <taxon>Metazoa</taxon>
        <taxon>Chordata</taxon>
        <taxon>Craniata</taxon>
        <taxon>Vertebrata</taxon>
        <taxon>Euteleostomi</taxon>
        <taxon>Actinopterygii</taxon>
        <taxon>Neopterygii</taxon>
        <taxon>Teleostei</taxon>
        <taxon>Osteoglossocephala</taxon>
        <taxon>Osteoglossomorpha</taxon>
        <taxon>Osteoglossiformes</taxon>
        <taxon>Osteoglossidae</taxon>
        <taxon>Scleropages</taxon>
    </lineage>
</organism>
<keyword evidence="6 14" id="KW-0812">Transmembrane</keyword>
<evidence type="ECO:0000256" key="9">
    <source>
        <dbReference type="ARBA" id="ARBA00022989"/>
    </source>
</evidence>
<sequence length="52" mass="6125">MDRMQHLTRAAVRRASNIEVNPQTKHNLQGLFINFILILICLLFIYILVLFL</sequence>
<dbReference type="PANTHER" id="PTHR21194">
    <property type="entry name" value="CARDIAC PHOSPHOLAMBAN"/>
    <property type="match status" value="1"/>
</dbReference>
<evidence type="ECO:0000313" key="16">
    <source>
        <dbReference type="Proteomes" id="UP000694397"/>
    </source>
</evidence>
<dbReference type="AlphaFoldDB" id="A0A8C9RRC7"/>
<dbReference type="GO" id="GO:0033017">
    <property type="term" value="C:sarcoplasmic reticulum membrane"/>
    <property type="evidence" value="ECO:0007669"/>
    <property type="project" value="UniProtKB-SubCell"/>
</dbReference>
<evidence type="ECO:0000256" key="6">
    <source>
        <dbReference type="ARBA" id="ARBA00022692"/>
    </source>
</evidence>
<keyword evidence="5" id="KW-0597">Phosphoprotein</keyword>
<gene>
    <name evidence="15" type="primary">LOC108934607</name>
</gene>
<dbReference type="GO" id="GO:0010459">
    <property type="term" value="P:negative regulation of heart rate"/>
    <property type="evidence" value="ECO:0007669"/>
    <property type="project" value="TreeGrafter"/>
</dbReference>
<evidence type="ECO:0000256" key="4">
    <source>
        <dbReference type="ARBA" id="ARBA00006504"/>
    </source>
</evidence>
<dbReference type="Gene3D" id="1.20.5.290">
    <property type="entry name" value="Phospholamban"/>
    <property type="match status" value="1"/>
</dbReference>
<evidence type="ECO:0000256" key="13">
    <source>
        <dbReference type="ARBA" id="ARBA00049747"/>
    </source>
</evidence>
<evidence type="ECO:0000256" key="3">
    <source>
        <dbReference type="ARBA" id="ARBA00004389"/>
    </source>
</evidence>
<dbReference type="Pfam" id="PF04272">
    <property type="entry name" value="Phospholamban"/>
    <property type="match status" value="1"/>
</dbReference>
<reference evidence="15 16" key="1">
    <citation type="submission" date="2019-04" db="EMBL/GenBank/DDBJ databases">
        <authorList>
            <consortium name="Wellcome Sanger Institute Data Sharing"/>
        </authorList>
    </citation>
    <scope>NUCLEOTIDE SEQUENCE [LARGE SCALE GENOMIC DNA]</scope>
</reference>
<comment type="subcellular location">
    <subcellularLocation>
        <location evidence="3">Endoplasmic reticulum membrane</location>
        <topology evidence="3">Single-pass membrane protein</topology>
    </subcellularLocation>
    <subcellularLocation>
        <location evidence="2">Mitochondrion membrane</location>
        <topology evidence="2">Single-pass membrane protein</topology>
    </subcellularLocation>
    <subcellularLocation>
        <location evidence="1">Sarcoplasmic reticulum membrane</location>
        <topology evidence="1">Single-pass membrane protein</topology>
    </subcellularLocation>
</comment>